<dbReference type="NCBIfam" id="NF046119">
    <property type="entry name" value="memb_SCO4225"/>
    <property type="match status" value="1"/>
</dbReference>
<keyword evidence="1" id="KW-0472">Membrane</keyword>
<feature type="transmembrane region" description="Helical" evidence="1">
    <location>
        <begin position="72"/>
        <end position="95"/>
    </location>
</feature>
<evidence type="ECO:0000313" key="3">
    <source>
        <dbReference type="Proteomes" id="UP000676079"/>
    </source>
</evidence>
<keyword evidence="3" id="KW-1185">Reference proteome</keyword>
<dbReference type="EMBL" id="CP074133">
    <property type="protein sequence ID" value="QUX21841.1"/>
    <property type="molecule type" value="Genomic_DNA"/>
</dbReference>
<feature type="transmembrane region" description="Helical" evidence="1">
    <location>
        <begin position="43"/>
        <end position="66"/>
    </location>
</feature>
<dbReference type="Pfam" id="PF25637">
    <property type="entry name" value="DUF7942"/>
    <property type="match status" value="1"/>
</dbReference>
<dbReference type="InterPro" id="IPR057702">
    <property type="entry name" value="DUF7942"/>
</dbReference>
<proteinExistence type="predicted"/>
<sequence length="110" mass="11520">MNAHPLVRLTFANPASAIYLGLVGSSIVMAAAVTAFSADPGFVWVWPALFTFPAFAAVTTIADAVWGLDAPLWFLGVGLVVCALVQSFILGSLLAGVRRLFRGTLGPARD</sequence>
<dbReference type="Proteomes" id="UP000676079">
    <property type="component" value="Chromosome"/>
</dbReference>
<evidence type="ECO:0000256" key="1">
    <source>
        <dbReference type="SAM" id="Phobius"/>
    </source>
</evidence>
<name>A0ABX8BHZ6_9ACTN</name>
<keyword evidence="1" id="KW-0812">Transmembrane</keyword>
<reference evidence="2 3" key="1">
    <citation type="submission" date="2021-05" db="EMBL/GenBank/DDBJ databases">
        <title>Direct Submission.</title>
        <authorList>
            <person name="Li K."/>
            <person name="Gao J."/>
        </authorList>
    </citation>
    <scope>NUCLEOTIDE SEQUENCE [LARGE SCALE GENOMIC DNA]</scope>
    <source>
        <strain evidence="2 3">Mg02</strain>
    </source>
</reference>
<gene>
    <name evidence="2" type="ORF">KGD84_26230</name>
</gene>
<evidence type="ECO:0000313" key="2">
    <source>
        <dbReference type="EMBL" id="QUX21841.1"/>
    </source>
</evidence>
<feature type="transmembrane region" description="Helical" evidence="1">
    <location>
        <begin position="16"/>
        <end position="36"/>
    </location>
</feature>
<protein>
    <submittedName>
        <fullName evidence="2">Uncharacterized protein</fullName>
    </submittedName>
</protein>
<keyword evidence="1" id="KW-1133">Transmembrane helix</keyword>
<dbReference type="RefSeq" id="WP_220563065.1">
    <property type="nucleotide sequence ID" value="NZ_CP074133.1"/>
</dbReference>
<accession>A0ABX8BHZ6</accession>
<organism evidence="2 3">
    <name type="scientific">Nocardiopsis changdeensis</name>
    <dbReference type="NCBI Taxonomy" id="2831969"/>
    <lineage>
        <taxon>Bacteria</taxon>
        <taxon>Bacillati</taxon>
        <taxon>Actinomycetota</taxon>
        <taxon>Actinomycetes</taxon>
        <taxon>Streptosporangiales</taxon>
        <taxon>Nocardiopsidaceae</taxon>
        <taxon>Nocardiopsis</taxon>
    </lineage>
</organism>